<proteinExistence type="predicted"/>
<accession>A0A644ZPU7</accession>
<organism evidence="1">
    <name type="scientific">bioreactor metagenome</name>
    <dbReference type="NCBI Taxonomy" id="1076179"/>
    <lineage>
        <taxon>unclassified sequences</taxon>
        <taxon>metagenomes</taxon>
        <taxon>ecological metagenomes</taxon>
    </lineage>
</organism>
<protein>
    <submittedName>
        <fullName evidence="1">Uncharacterized protein</fullName>
    </submittedName>
</protein>
<evidence type="ECO:0000313" key="1">
    <source>
        <dbReference type="EMBL" id="MPM42999.1"/>
    </source>
</evidence>
<name>A0A644ZPU7_9ZZZZ</name>
<comment type="caution">
    <text evidence="1">The sequence shown here is derived from an EMBL/GenBank/DDBJ whole genome shotgun (WGS) entry which is preliminary data.</text>
</comment>
<reference evidence="1" key="1">
    <citation type="submission" date="2019-08" db="EMBL/GenBank/DDBJ databases">
        <authorList>
            <person name="Kucharzyk K."/>
            <person name="Murdoch R.W."/>
            <person name="Higgins S."/>
            <person name="Loffler F."/>
        </authorList>
    </citation>
    <scope>NUCLEOTIDE SEQUENCE</scope>
</reference>
<gene>
    <name evidence="1" type="ORF">SDC9_89671</name>
</gene>
<dbReference type="AlphaFoldDB" id="A0A644ZPU7"/>
<dbReference type="EMBL" id="VSSQ01009937">
    <property type="protein sequence ID" value="MPM42999.1"/>
    <property type="molecule type" value="Genomic_DNA"/>
</dbReference>
<sequence>MAQRALAPCPLQGQRNHAVKQLRVGNAGRLKEVEGERPGACVGLVDVDRVPLEQEVDAHGA</sequence>